<dbReference type="InterPro" id="IPR013783">
    <property type="entry name" value="Ig-like_fold"/>
</dbReference>
<sequence>MAAVITDVQPRSFRAGDDITVTGSGFSTLFADNRVSIQFLNAPLVSSTDTVMVCTVPAGIPTDEQVGVIASRIDTQIASEPFTAWSLASLDAIRDLDLSGQVPGPREAAHLDVDVADIAQARDYERIASHALRIANEILGSPGDIFTSDGSLPVPFPIGGGGLELHARPSEPLDLRWEAASRWLTFRYGLRFLDSQNIINMIGNGSPFSLTAFNVNGEEHGVPFEGNLTRVMVAVLEEEVPGDSLDRVRVIVNGASVHDSGAGLGLGEGDAYVATFSAPVRNPERVTIEATKLGNNAQMSIIGMVKLQETTSVFVSDTIFVDDDVQVTKTGNQAAAAAIAISVSDVATAALS</sequence>
<dbReference type="SUPFAM" id="SSF81296">
    <property type="entry name" value="E set domains"/>
    <property type="match status" value="1"/>
</dbReference>
<accession>A0A0F9X370</accession>
<gene>
    <name evidence="2" type="ORF">LCGC14_0273500</name>
</gene>
<organism evidence="2">
    <name type="scientific">marine sediment metagenome</name>
    <dbReference type="NCBI Taxonomy" id="412755"/>
    <lineage>
        <taxon>unclassified sequences</taxon>
        <taxon>metagenomes</taxon>
        <taxon>ecological metagenomes</taxon>
    </lineage>
</organism>
<name>A0A0F9X370_9ZZZZ</name>
<dbReference type="InterPro" id="IPR014756">
    <property type="entry name" value="Ig_E-set"/>
</dbReference>
<dbReference type="EMBL" id="LAZR01000153">
    <property type="protein sequence ID" value="KKN85938.1"/>
    <property type="molecule type" value="Genomic_DNA"/>
</dbReference>
<comment type="caution">
    <text evidence="2">The sequence shown here is derived from an EMBL/GenBank/DDBJ whole genome shotgun (WGS) entry which is preliminary data.</text>
</comment>
<evidence type="ECO:0000259" key="1">
    <source>
        <dbReference type="Pfam" id="PF01833"/>
    </source>
</evidence>
<protein>
    <recommendedName>
        <fullName evidence="1">IPT/TIG domain-containing protein</fullName>
    </recommendedName>
</protein>
<dbReference type="InterPro" id="IPR002909">
    <property type="entry name" value="IPT_dom"/>
</dbReference>
<evidence type="ECO:0000313" key="2">
    <source>
        <dbReference type="EMBL" id="KKN85938.1"/>
    </source>
</evidence>
<dbReference type="Pfam" id="PF01833">
    <property type="entry name" value="TIG"/>
    <property type="match status" value="1"/>
</dbReference>
<dbReference type="Gene3D" id="2.60.40.10">
    <property type="entry name" value="Immunoglobulins"/>
    <property type="match status" value="1"/>
</dbReference>
<feature type="domain" description="IPT/TIG" evidence="1">
    <location>
        <begin position="4"/>
        <end position="77"/>
    </location>
</feature>
<dbReference type="AlphaFoldDB" id="A0A0F9X370"/>
<proteinExistence type="predicted"/>
<reference evidence="2" key="1">
    <citation type="journal article" date="2015" name="Nature">
        <title>Complex archaea that bridge the gap between prokaryotes and eukaryotes.</title>
        <authorList>
            <person name="Spang A."/>
            <person name="Saw J.H."/>
            <person name="Jorgensen S.L."/>
            <person name="Zaremba-Niedzwiedzka K."/>
            <person name="Martijn J."/>
            <person name="Lind A.E."/>
            <person name="van Eijk R."/>
            <person name="Schleper C."/>
            <person name="Guy L."/>
            <person name="Ettema T.J."/>
        </authorList>
    </citation>
    <scope>NUCLEOTIDE SEQUENCE</scope>
</reference>
<dbReference type="CDD" id="cd00603">
    <property type="entry name" value="IPT_PCSR"/>
    <property type="match status" value="1"/>
</dbReference>